<dbReference type="Pfam" id="PF14716">
    <property type="entry name" value="HHH_8"/>
    <property type="match status" value="1"/>
</dbReference>
<gene>
    <name evidence="2" type="ORF">ACFFJD_04490</name>
</gene>
<dbReference type="Proteomes" id="UP001589783">
    <property type="component" value="Unassembled WGS sequence"/>
</dbReference>
<name>A0ABV6H5T7_9ACTN</name>
<dbReference type="InterPro" id="IPR050243">
    <property type="entry name" value="PHP_phosphatase"/>
</dbReference>
<dbReference type="PANTHER" id="PTHR36928">
    <property type="entry name" value="PHOSPHATASE YCDX-RELATED"/>
    <property type="match status" value="1"/>
</dbReference>
<dbReference type="InterPro" id="IPR027421">
    <property type="entry name" value="DNA_pol_lamdba_lyase_dom_sf"/>
</dbReference>
<feature type="domain" description="Crossover junction endonuclease MUS81-like HHH" evidence="1">
    <location>
        <begin position="14"/>
        <end position="78"/>
    </location>
</feature>
<dbReference type="PANTHER" id="PTHR36928:SF1">
    <property type="entry name" value="PHOSPHATASE YCDX-RELATED"/>
    <property type="match status" value="1"/>
</dbReference>
<accession>A0ABV6H5T7</accession>
<organism evidence="2 3">
    <name type="scientific">Gordonia phosphorivorans</name>
    <dbReference type="NCBI Taxonomy" id="1056982"/>
    <lineage>
        <taxon>Bacteria</taxon>
        <taxon>Bacillati</taxon>
        <taxon>Actinomycetota</taxon>
        <taxon>Actinomycetes</taxon>
        <taxon>Mycobacteriales</taxon>
        <taxon>Gordoniaceae</taxon>
        <taxon>Gordonia</taxon>
    </lineage>
</organism>
<evidence type="ECO:0000313" key="2">
    <source>
        <dbReference type="EMBL" id="MFC0314111.1"/>
    </source>
</evidence>
<protein>
    <recommendedName>
        <fullName evidence="1">Crossover junction endonuclease MUS81-like HHH domain-containing protein</fullName>
    </recommendedName>
</protein>
<reference evidence="2 3" key="1">
    <citation type="submission" date="2024-09" db="EMBL/GenBank/DDBJ databases">
        <authorList>
            <person name="Sun Q."/>
            <person name="Mori K."/>
        </authorList>
    </citation>
    <scope>NUCLEOTIDE SEQUENCE [LARGE SCALE GENOMIC DNA]</scope>
    <source>
        <strain evidence="2 3">CCM 7957</strain>
    </source>
</reference>
<sequence length="140" mass="14969">MKTFAPLTAPVDPVTALTRIAWLLERDGQRSYRIEAFRKAAGIVAAMDDDELGRRLRDCTLTEVAGIGTTTASVITEASAGELPDYLDRLQQTSIRMRTRRANSSSPVSARCGRCSTVSIPTASSPPGRCRDCGSGPGLP</sequence>
<proteinExistence type="predicted"/>
<dbReference type="RefSeq" id="WP_382361538.1">
    <property type="nucleotide sequence ID" value="NZ_JBHLWV010000012.1"/>
</dbReference>
<dbReference type="SUPFAM" id="SSF47802">
    <property type="entry name" value="DNA polymerase beta, N-terminal domain-like"/>
    <property type="match status" value="1"/>
</dbReference>
<dbReference type="EMBL" id="JBHLWV010000012">
    <property type="protein sequence ID" value="MFC0314111.1"/>
    <property type="molecule type" value="Genomic_DNA"/>
</dbReference>
<dbReference type="Gene3D" id="1.10.150.110">
    <property type="entry name" value="DNA polymerase beta, N-terminal domain-like"/>
    <property type="match status" value="1"/>
</dbReference>
<evidence type="ECO:0000313" key="3">
    <source>
        <dbReference type="Proteomes" id="UP001589783"/>
    </source>
</evidence>
<evidence type="ECO:0000259" key="1">
    <source>
        <dbReference type="Pfam" id="PF14716"/>
    </source>
</evidence>
<dbReference type="InterPro" id="IPR010996">
    <property type="entry name" value="HHH_MUS81"/>
</dbReference>
<keyword evidence="3" id="KW-1185">Reference proteome</keyword>
<comment type="caution">
    <text evidence="2">The sequence shown here is derived from an EMBL/GenBank/DDBJ whole genome shotgun (WGS) entry which is preliminary data.</text>
</comment>